<feature type="coiled-coil region" evidence="1">
    <location>
        <begin position="39"/>
        <end position="87"/>
    </location>
</feature>
<organism evidence="3 4">
    <name type="scientific">Erythranthe guttata</name>
    <name type="common">Yellow monkey flower</name>
    <name type="synonym">Mimulus guttatus</name>
    <dbReference type="NCBI Taxonomy" id="4155"/>
    <lineage>
        <taxon>Eukaryota</taxon>
        <taxon>Viridiplantae</taxon>
        <taxon>Streptophyta</taxon>
        <taxon>Embryophyta</taxon>
        <taxon>Tracheophyta</taxon>
        <taxon>Spermatophyta</taxon>
        <taxon>Magnoliopsida</taxon>
        <taxon>eudicotyledons</taxon>
        <taxon>Gunneridae</taxon>
        <taxon>Pentapetalae</taxon>
        <taxon>asterids</taxon>
        <taxon>lamiids</taxon>
        <taxon>Lamiales</taxon>
        <taxon>Phrymaceae</taxon>
        <taxon>Erythranthe</taxon>
    </lineage>
</organism>
<feature type="compositionally biased region" description="Polar residues" evidence="2">
    <location>
        <begin position="92"/>
        <end position="110"/>
    </location>
</feature>
<evidence type="ECO:0000256" key="2">
    <source>
        <dbReference type="SAM" id="MobiDB-lite"/>
    </source>
</evidence>
<feature type="region of interest" description="Disordered" evidence="2">
    <location>
        <begin position="92"/>
        <end position="120"/>
    </location>
</feature>
<sequence>MTETENAGAKWSGIKIEGEDSIKTVNCLRGRLLAERVASRNATEKADQLRNKLLEVEKMLKQEAKSRNKAERKLKILMNRLQSLNISYVANESETGSNQDPIFPTISNNSDRNEDSLTSEKQVFSDDQRCTIRTYITFLESCTN</sequence>
<gene>
    <name evidence="3" type="ORF">MIMGU_mgv1a015822mg</name>
</gene>
<dbReference type="AlphaFoldDB" id="A0A022RRV2"/>
<proteinExistence type="predicted"/>
<evidence type="ECO:0000256" key="1">
    <source>
        <dbReference type="SAM" id="Coils"/>
    </source>
</evidence>
<accession>A0A022RRV2</accession>
<dbReference type="PANTHER" id="PTHR33701">
    <property type="entry name" value="TRANSMEMBRANE PROTEIN"/>
    <property type="match status" value="1"/>
</dbReference>
<dbReference type="EMBL" id="KI630319">
    <property type="protein sequence ID" value="EYU41655.1"/>
    <property type="molecule type" value="Genomic_DNA"/>
</dbReference>
<protein>
    <submittedName>
        <fullName evidence="3">Uncharacterized protein</fullName>
    </submittedName>
</protein>
<name>A0A022RRV2_ERYGU</name>
<keyword evidence="1" id="KW-0175">Coiled coil</keyword>
<dbReference type="Proteomes" id="UP000030748">
    <property type="component" value="Unassembled WGS sequence"/>
</dbReference>
<dbReference type="PANTHER" id="PTHR33701:SF2">
    <property type="entry name" value="TRANSMEMBRANE PROTEIN"/>
    <property type="match status" value="1"/>
</dbReference>
<reference evidence="3 4" key="1">
    <citation type="journal article" date="2013" name="Proc. Natl. Acad. Sci. U.S.A.">
        <title>Fine-scale variation in meiotic recombination in Mimulus inferred from population shotgun sequencing.</title>
        <authorList>
            <person name="Hellsten U."/>
            <person name="Wright K.M."/>
            <person name="Jenkins J."/>
            <person name="Shu S."/>
            <person name="Yuan Y."/>
            <person name="Wessler S.R."/>
            <person name="Schmutz J."/>
            <person name="Willis J.H."/>
            <person name="Rokhsar D.S."/>
        </authorList>
    </citation>
    <scope>NUCLEOTIDE SEQUENCE [LARGE SCALE GENOMIC DNA]</scope>
    <source>
        <strain evidence="4">cv. DUN x IM62</strain>
    </source>
</reference>
<evidence type="ECO:0000313" key="4">
    <source>
        <dbReference type="Proteomes" id="UP000030748"/>
    </source>
</evidence>
<evidence type="ECO:0000313" key="3">
    <source>
        <dbReference type="EMBL" id="EYU41655.1"/>
    </source>
</evidence>
<dbReference type="STRING" id="4155.A0A022RRV2"/>
<keyword evidence="4" id="KW-1185">Reference proteome</keyword>
<dbReference type="eggNOG" id="ENOG502RZHI">
    <property type="taxonomic scope" value="Eukaryota"/>
</dbReference>